<dbReference type="AlphaFoldDB" id="A0A6H0SIM1"/>
<keyword evidence="2" id="KW-1185">Reference proteome</keyword>
<proteinExistence type="predicted"/>
<name>A0A6H0SIM1_9MICC</name>
<reference evidence="1 2" key="1">
    <citation type="submission" date="2018-09" db="EMBL/GenBank/DDBJ databases">
        <title>Glutamicibacter mishrai S5-52T (LMG 29155T = KCTC 39846T).</title>
        <authorList>
            <person name="Das S.K."/>
        </authorList>
    </citation>
    <scope>NUCLEOTIDE SEQUENCE [LARGE SCALE GENOMIC DNA]</scope>
    <source>
        <strain evidence="1 2">S5-52</strain>
    </source>
</reference>
<dbReference type="Proteomes" id="UP000502331">
    <property type="component" value="Chromosome"/>
</dbReference>
<gene>
    <name evidence="1" type="ORF">D3791_10570</name>
</gene>
<evidence type="ECO:0000313" key="1">
    <source>
        <dbReference type="EMBL" id="QIV87522.1"/>
    </source>
</evidence>
<protein>
    <submittedName>
        <fullName evidence="1">Uncharacterized protein</fullName>
    </submittedName>
</protein>
<sequence length="217" mass="24174">MSATGRTRYQIGDTNQSLEIKKGRDALAKVSVAASTNYLEKEPAVNNVTNFPQPPAGFKLEYVCSCGMGCTPKDLNTDENCQILGSSYEGPSVHLYNSTGTQINSRWTAERGIFFDVSNYGYTSDDDDAQYIEKPWTREQLEHLPKMIEQILSKIDQEHAVKVMTANPVQRKDPRWHTVTELAMWCDTHNISAVTGFAAFDELHGAEYRINGGGDNA</sequence>
<evidence type="ECO:0000313" key="2">
    <source>
        <dbReference type="Proteomes" id="UP000502331"/>
    </source>
</evidence>
<dbReference type="EMBL" id="CP032549">
    <property type="protein sequence ID" value="QIV87522.1"/>
    <property type="molecule type" value="Genomic_DNA"/>
</dbReference>
<accession>A0A6H0SIM1</accession>
<organism evidence="1 2">
    <name type="scientific">Glutamicibacter mishrai</name>
    <dbReference type="NCBI Taxonomy" id="1775880"/>
    <lineage>
        <taxon>Bacteria</taxon>
        <taxon>Bacillati</taxon>
        <taxon>Actinomycetota</taxon>
        <taxon>Actinomycetes</taxon>
        <taxon>Micrococcales</taxon>
        <taxon>Micrococcaceae</taxon>
        <taxon>Glutamicibacter</taxon>
    </lineage>
</organism>